<organism evidence="3">
    <name type="scientific">Tetraselmis sp. GSL018</name>
    <dbReference type="NCBI Taxonomy" id="582737"/>
    <lineage>
        <taxon>Eukaryota</taxon>
        <taxon>Viridiplantae</taxon>
        <taxon>Chlorophyta</taxon>
        <taxon>core chlorophytes</taxon>
        <taxon>Chlorodendrophyceae</taxon>
        <taxon>Chlorodendrales</taxon>
        <taxon>Chlorodendraceae</taxon>
        <taxon>Tetraselmis</taxon>
    </lineage>
</organism>
<reference evidence="3" key="1">
    <citation type="submission" date="2014-05" db="EMBL/GenBank/DDBJ databases">
        <title>The transcriptome of the halophilic microalga Tetraselmis sp. GSL018 isolated from the Great Salt Lake, Utah.</title>
        <authorList>
            <person name="Jinkerson R.E."/>
            <person name="D'Adamo S."/>
            <person name="Posewitz M.C."/>
        </authorList>
    </citation>
    <scope>NUCLEOTIDE SEQUENCE</scope>
    <source>
        <strain evidence="3">GSL018</strain>
    </source>
</reference>
<feature type="compositionally biased region" description="Low complexity" evidence="1">
    <location>
        <begin position="157"/>
        <end position="168"/>
    </location>
</feature>
<evidence type="ECO:0000256" key="1">
    <source>
        <dbReference type="SAM" id="MobiDB-lite"/>
    </source>
</evidence>
<keyword evidence="2" id="KW-0472">Membrane</keyword>
<feature type="transmembrane region" description="Helical" evidence="2">
    <location>
        <begin position="114"/>
        <end position="134"/>
    </location>
</feature>
<name>A0A061QQ14_9CHLO</name>
<keyword evidence="2" id="KW-1133">Transmembrane helix</keyword>
<accession>A0A061QQ14</accession>
<dbReference type="AlphaFoldDB" id="A0A061QQ14"/>
<feature type="region of interest" description="Disordered" evidence="1">
    <location>
        <begin position="149"/>
        <end position="168"/>
    </location>
</feature>
<keyword evidence="2" id="KW-0812">Transmembrane</keyword>
<evidence type="ECO:0000313" key="3">
    <source>
        <dbReference type="EMBL" id="JAC60466.1"/>
    </source>
</evidence>
<protein>
    <submittedName>
        <fullName evidence="3">Uncharacterized protein</fullName>
    </submittedName>
</protein>
<sequence length="168" mass="18140">MEDYVRNSPASLSPALPRVIRGPSTSAAELYPGILFEAVLKLASMLWWMKVGAITAYEGLSNWQPEQRDSPAAKARQLSGSTARTWCCIGSLTMGSLDMALAQSMPREQFRDRILITGAACLAMYGVLHAAGMLQRALLRGRLGREPREGSLQMAVPPAGQQGALQPP</sequence>
<dbReference type="EMBL" id="GBEZ01026774">
    <property type="protein sequence ID" value="JAC60466.1"/>
    <property type="molecule type" value="Transcribed_RNA"/>
</dbReference>
<evidence type="ECO:0000256" key="2">
    <source>
        <dbReference type="SAM" id="Phobius"/>
    </source>
</evidence>
<proteinExistence type="predicted"/>
<gene>
    <name evidence="3" type="ORF">TSPGSL018_28912</name>
</gene>